<protein>
    <recommendedName>
        <fullName evidence="6">DUF3048 domain-containing protein</fullName>
    </recommendedName>
</protein>
<feature type="domain" description="DUF3048" evidence="3">
    <location>
        <begin position="283"/>
        <end position="394"/>
    </location>
</feature>
<keyword evidence="1" id="KW-1133">Transmembrane helix</keyword>
<dbReference type="InterPro" id="IPR023158">
    <property type="entry name" value="YerB-like_sf"/>
</dbReference>
<comment type="caution">
    <text evidence="4">The sequence shown here is derived from an EMBL/GenBank/DDBJ whole genome shotgun (WGS) entry which is preliminary data.</text>
</comment>
<evidence type="ECO:0000256" key="1">
    <source>
        <dbReference type="SAM" id="Phobius"/>
    </source>
</evidence>
<feature type="domain" description="DUF3048" evidence="2">
    <location>
        <begin position="79"/>
        <end position="170"/>
    </location>
</feature>
<accession>A0A1F7X132</accession>
<dbReference type="Proteomes" id="UP000176939">
    <property type="component" value="Unassembled WGS sequence"/>
</dbReference>
<dbReference type="InterPro" id="IPR021416">
    <property type="entry name" value="DUF3048_N"/>
</dbReference>
<evidence type="ECO:0000259" key="2">
    <source>
        <dbReference type="Pfam" id="PF11258"/>
    </source>
</evidence>
<evidence type="ECO:0000313" key="5">
    <source>
        <dbReference type="Proteomes" id="UP000176939"/>
    </source>
</evidence>
<evidence type="ECO:0000313" key="4">
    <source>
        <dbReference type="EMBL" id="OGM08780.1"/>
    </source>
</evidence>
<dbReference type="SUPFAM" id="SSF159774">
    <property type="entry name" value="YerB-like"/>
    <property type="match status" value="1"/>
</dbReference>
<name>A0A1F7X132_9BACT</name>
<dbReference type="EMBL" id="MGFQ01000036">
    <property type="protein sequence ID" value="OGM08780.1"/>
    <property type="molecule type" value="Genomic_DNA"/>
</dbReference>
<dbReference type="InterPro" id="IPR035328">
    <property type="entry name" value="DUF3048_C"/>
</dbReference>
<dbReference type="Pfam" id="PF11258">
    <property type="entry name" value="DUF3048"/>
    <property type="match status" value="1"/>
</dbReference>
<dbReference type="Gene3D" id="3.50.90.10">
    <property type="entry name" value="YerB-like"/>
    <property type="match status" value="1"/>
</dbReference>
<keyword evidence="1" id="KW-0812">Transmembrane</keyword>
<organism evidence="4 5">
    <name type="scientific">Candidatus Woesebacteria bacterium RBG_13_36_22</name>
    <dbReference type="NCBI Taxonomy" id="1802478"/>
    <lineage>
        <taxon>Bacteria</taxon>
        <taxon>Candidatus Woeseibacteriota</taxon>
    </lineage>
</organism>
<dbReference type="AlphaFoldDB" id="A0A1F7X132"/>
<proteinExistence type="predicted"/>
<dbReference type="Pfam" id="PF17479">
    <property type="entry name" value="DUF3048_C"/>
    <property type="match status" value="1"/>
</dbReference>
<evidence type="ECO:0008006" key="6">
    <source>
        <dbReference type="Google" id="ProtNLM"/>
    </source>
</evidence>
<gene>
    <name evidence="4" type="ORF">A2Z67_01885</name>
</gene>
<sequence>MKNLTSLLGSKKFMVFVSYLGVYLLASGTSWALFSYIKEPNEIVDVSEGRNRIDPNLPKTEECPINGKMYSKPEREIWETRRPITAVIENHADSRPQSGLSNADVIYEVVAEGGITRFLSVFYCGVSVDDIKVAPIRSARVYLVDWAAGYGKKPIFVHIGGANNICGNCPGGVKPVGQVAREADAFRFLESMSWRSAKGNAFDGGTNIGYPIIVRDQYRLDEKSAWEHSVVGLTDKIFKEAENRGFSYEDVKGEAWNKNFTSWKFNDDSPLSTPKATQISFEFWSNKSDYDVSWKYEKEGNRYLRFNGGKEHVDHETNLQLFAKNVVVIFVKERGPVDKEGHMFYTTTGEGEALIFQNGDVVQAVWRKRTQDDQLRFFDSKGVEITLVRGETWIEAIPVGNKVDYN</sequence>
<reference evidence="4 5" key="1">
    <citation type="journal article" date="2016" name="Nat. Commun.">
        <title>Thousands of microbial genomes shed light on interconnected biogeochemical processes in an aquifer system.</title>
        <authorList>
            <person name="Anantharaman K."/>
            <person name="Brown C.T."/>
            <person name="Hug L.A."/>
            <person name="Sharon I."/>
            <person name="Castelle C.J."/>
            <person name="Probst A.J."/>
            <person name="Thomas B.C."/>
            <person name="Singh A."/>
            <person name="Wilkins M.J."/>
            <person name="Karaoz U."/>
            <person name="Brodie E.L."/>
            <person name="Williams K.H."/>
            <person name="Hubbard S.S."/>
            <person name="Banfield J.F."/>
        </authorList>
    </citation>
    <scope>NUCLEOTIDE SEQUENCE [LARGE SCALE GENOMIC DNA]</scope>
</reference>
<keyword evidence="1" id="KW-0472">Membrane</keyword>
<feature type="transmembrane region" description="Helical" evidence="1">
    <location>
        <begin position="12"/>
        <end position="34"/>
    </location>
</feature>
<evidence type="ECO:0000259" key="3">
    <source>
        <dbReference type="Pfam" id="PF17479"/>
    </source>
</evidence>